<evidence type="ECO:0000313" key="2">
    <source>
        <dbReference type="EMBL" id="CAE8675491.1"/>
    </source>
</evidence>
<feature type="compositionally biased region" description="Polar residues" evidence="1">
    <location>
        <begin position="114"/>
        <end position="127"/>
    </location>
</feature>
<dbReference type="Proteomes" id="UP000626109">
    <property type="component" value="Unassembled WGS sequence"/>
</dbReference>
<accession>A0A813JDT0</accession>
<dbReference type="AlphaFoldDB" id="A0A813JDT0"/>
<comment type="caution">
    <text evidence="2">The sequence shown here is derived from an EMBL/GenBank/DDBJ whole genome shotgun (WGS) entry which is preliminary data.</text>
</comment>
<feature type="region of interest" description="Disordered" evidence="1">
    <location>
        <begin position="104"/>
        <end position="127"/>
    </location>
</feature>
<reference evidence="2" key="1">
    <citation type="submission" date="2021-02" db="EMBL/GenBank/DDBJ databases">
        <authorList>
            <person name="Dougan E. K."/>
            <person name="Rhodes N."/>
            <person name="Thang M."/>
            <person name="Chan C."/>
        </authorList>
    </citation>
    <scope>NUCLEOTIDE SEQUENCE</scope>
</reference>
<evidence type="ECO:0000256" key="1">
    <source>
        <dbReference type="SAM" id="MobiDB-lite"/>
    </source>
</evidence>
<feature type="non-terminal residue" evidence="2">
    <location>
        <position position="1"/>
    </location>
</feature>
<organism evidence="2 3">
    <name type="scientific">Polarella glacialis</name>
    <name type="common">Dinoflagellate</name>
    <dbReference type="NCBI Taxonomy" id="89957"/>
    <lineage>
        <taxon>Eukaryota</taxon>
        <taxon>Sar</taxon>
        <taxon>Alveolata</taxon>
        <taxon>Dinophyceae</taxon>
        <taxon>Suessiales</taxon>
        <taxon>Suessiaceae</taxon>
        <taxon>Polarella</taxon>
    </lineage>
</organism>
<evidence type="ECO:0000313" key="3">
    <source>
        <dbReference type="Proteomes" id="UP000626109"/>
    </source>
</evidence>
<protein>
    <submittedName>
        <fullName evidence="2">Uncharacterized protein</fullName>
    </submittedName>
</protein>
<name>A0A813JDT0_POLGL</name>
<proteinExistence type="predicted"/>
<sequence>CHAAQPFDSSLIRRANFTSSAGPPGRTGGHMPSAKSGSDMLMTYLHASKLPSTPAAVASGRLIIGDHSHLAPPFSRHIVRDGKVTDGGRYGNWAIGHGSHTGYWDRNTPAHSRPGSSSGAHEELAQTNSQSLGKFLPRGVPFETTFERVFARSDPPNINANVGKHSLLICTSMGVVGR</sequence>
<dbReference type="EMBL" id="CAJNNW010025074">
    <property type="protein sequence ID" value="CAE8675491.1"/>
    <property type="molecule type" value="Genomic_DNA"/>
</dbReference>
<gene>
    <name evidence="2" type="ORF">PGLA2088_LOCUS19413</name>
</gene>